<keyword evidence="2" id="KW-1185">Reference proteome</keyword>
<gene>
    <name evidence="1" type="ORF">E2C01_047600</name>
</gene>
<organism evidence="1 2">
    <name type="scientific">Portunus trituberculatus</name>
    <name type="common">Swimming crab</name>
    <name type="synonym">Neptunus trituberculatus</name>
    <dbReference type="NCBI Taxonomy" id="210409"/>
    <lineage>
        <taxon>Eukaryota</taxon>
        <taxon>Metazoa</taxon>
        <taxon>Ecdysozoa</taxon>
        <taxon>Arthropoda</taxon>
        <taxon>Crustacea</taxon>
        <taxon>Multicrustacea</taxon>
        <taxon>Malacostraca</taxon>
        <taxon>Eumalacostraca</taxon>
        <taxon>Eucarida</taxon>
        <taxon>Decapoda</taxon>
        <taxon>Pleocyemata</taxon>
        <taxon>Brachyura</taxon>
        <taxon>Eubrachyura</taxon>
        <taxon>Portunoidea</taxon>
        <taxon>Portunidae</taxon>
        <taxon>Portuninae</taxon>
        <taxon>Portunus</taxon>
    </lineage>
</organism>
<reference evidence="1 2" key="1">
    <citation type="submission" date="2019-05" db="EMBL/GenBank/DDBJ databases">
        <title>Another draft genome of Portunus trituberculatus and its Hox gene families provides insights of decapod evolution.</title>
        <authorList>
            <person name="Jeong J.-H."/>
            <person name="Song I."/>
            <person name="Kim S."/>
            <person name="Choi T."/>
            <person name="Kim D."/>
            <person name="Ryu S."/>
            <person name="Kim W."/>
        </authorList>
    </citation>
    <scope>NUCLEOTIDE SEQUENCE [LARGE SCALE GENOMIC DNA]</scope>
    <source>
        <tissue evidence="1">Muscle</tissue>
    </source>
</reference>
<dbReference type="EMBL" id="VSRR010011820">
    <property type="protein sequence ID" value="MPC53702.1"/>
    <property type="molecule type" value="Genomic_DNA"/>
</dbReference>
<comment type="caution">
    <text evidence="1">The sequence shown here is derived from an EMBL/GenBank/DDBJ whole genome shotgun (WGS) entry which is preliminary data.</text>
</comment>
<proteinExistence type="predicted"/>
<evidence type="ECO:0000313" key="2">
    <source>
        <dbReference type="Proteomes" id="UP000324222"/>
    </source>
</evidence>
<name>A0A5B7G427_PORTR</name>
<protein>
    <submittedName>
        <fullName evidence="1">Uncharacterized protein</fullName>
    </submittedName>
</protein>
<evidence type="ECO:0000313" key="1">
    <source>
        <dbReference type="EMBL" id="MPC53702.1"/>
    </source>
</evidence>
<accession>A0A5B7G427</accession>
<dbReference type="Proteomes" id="UP000324222">
    <property type="component" value="Unassembled WGS sequence"/>
</dbReference>
<dbReference type="AlphaFoldDB" id="A0A5B7G427"/>
<sequence>MKLSDEKDKKSHVETDESVKEYRFRFRGWMRLRLSGLGESGHIAGTGEDRRGLRHKALGTDLARQSSTTAVF</sequence>